<name>A0A0G1E7N2_9BACT</name>
<protein>
    <submittedName>
        <fullName evidence="1">Uncharacterized protein</fullName>
    </submittedName>
</protein>
<evidence type="ECO:0000313" key="1">
    <source>
        <dbReference type="EMBL" id="KKS70563.1"/>
    </source>
</evidence>
<dbReference type="EMBL" id="LCEK01000050">
    <property type="protein sequence ID" value="KKS70563.1"/>
    <property type="molecule type" value="Genomic_DNA"/>
</dbReference>
<comment type="caution">
    <text evidence="1">The sequence shown here is derived from an EMBL/GenBank/DDBJ whole genome shotgun (WGS) entry which is preliminary data.</text>
</comment>
<proteinExistence type="predicted"/>
<accession>A0A0G1E7N2</accession>
<sequence>MFQLQWQEGYLDRHYTLTAEKREDAEREACKVWAGIRSSHAFLQLPALSAEASFVEVTSLKIL</sequence>
<gene>
    <name evidence="1" type="ORF">UV42_C0050G0015</name>
</gene>
<dbReference type="AlphaFoldDB" id="A0A0G1E7N2"/>
<evidence type="ECO:0000313" key="2">
    <source>
        <dbReference type="Proteomes" id="UP000033867"/>
    </source>
</evidence>
<reference evidence="1 2" key="1">
    <citation type="journal article" date="2015" name="Nature">
        <title>rRNA introns, odd ribosomes, and small enigmatic genomes across a large radiation of phyla.</title>
        <authorList>
            <person name="Brown C.T."/>
            <person name="Hug L.A."/>
            <person name="Thomas B.C."/>
            <person name="Sharon I."/>
            <person name="Castelle C.J."/>
            <person name="Singh A."/>
            <person name="Wilkins M.J."/>
            <person name="Williams K.H."/>
            <person name="Banfield J.F."/>
        </authorList>
    </citation>
    <scope>NUCLEOTIDE SEQUENCE [LARGE SCALE GENOMIC DNA]</scope>
</reference>
<organism evidence="1 2">
    <name type="scientific">Candidatus Magasanikbacteria bacterium GW2011_GWE2_42_7</name>
    <dbReference type="NCBI Taxonomy" id="1619052"/>
    <lineage>
        <taxon>Bacteria</taxon>
        <taxon>Candidatus Magasanikiibacteriota</taxon>
    </lineage>
</organism>
<dbReference type="Proteomes" id="UP000033867">
    <property type="component" value="Unassembled WGS sequence"/>
</dbReference>